<evidence type="ECO:0000256" key="7">
    <source>
        <dbReference type="SAM" id="Phobius"/>
    </source>
</evidence>
<gene>
    <name evidence="11" type="ORF">VAMP_23n132</name>
</gene>
<name>A0ABS5QKK4_9BACT</name>
<evidence type="ECO:0000256" key="1">
    <source>
        <dbReference type="ARBA" id="ARBA00004651"/>
    </source>
</evidence>
<dbReference type="InterPro" id="IPR010920">
    <property type="entry name" value="LSM_dom_sf"/>
</dbReference>
<dbReference type="Pfam" id="PF00924">
    <property type="entry name" value="MS_channel_2nd"/>
    <property type="match status" value="1"/>
</dbReference>
<sequence>MIGDYLNLENISNLLSLNTVFFGNTVLDYLLTIIIFVVTFFVIRIFKRIVLKKLDNYASKTNTDFDEFFINNIKELPTYFFWTIYLYIPLKTLTLSDNINYILNSIILFVLIFELTKILVKFVRYFLSKFLLSKDDNNENVTTFNLLLLIGKVVIWATALLFFLMNLGFEITPLLASLGVGGIAVAFALQNVLEDIFSSISIYLDKPFKIGDFIAVGGNFGTVNKVGIKSTRLKTLQGEELVISNKELTNSVINNYGNMQTRRIVFSIGVVYETPLEKLKIIPKIVEDIFLGEDLVDAELQRVHFSSFGDFSLNYEIVYTMQISDYNRYMDAQQYINFELVDRFKKELIEFAYPTQVIYSKK</sequence>
<evidence type="ECO:0000259" key="10">
    <source>
        <dbReference type="Pfam" id="PF21088"/>
    </source>
</evidence>
<dbReference type="PANTHER" id="PTHR30566">
    <property type="entry name" value="YNAI-RELATED MECHANOSENSITIVE ION CHANNEL"/>
    <property type="match status" value="1"/>
</dbReference>
<dbReference type="SUPFAM" id="SSF82689">
    <property type="entry name" value="Mechanosensitive channel protein MscS (YggB), C-terminal domain"/>
    <property type="match status" value="1"/>
</dbReference>
<proteinExistence type="inferred from homology"/>
<keyword evidence="4 7" id="KW-0812">Transmembrane</keyword>
<comment type="subcellular location">
    <subcellularLocation>
        <location evidence="1">Cell membrane</location>
        <topology evidence="1">Multi-pass membrane protein</topology>
    </subcellularLocation>
</comment>
<evidence type="ECO:0000313" key="11">
    <source>
        <dbReference type="EMBL" id="MBS8121760.1"/>
    </source>
</evidence>
<dbReference type="Gene3D" id="1.10.287.1260">
    <property type="match status" value="1"/>
</dbReference>
<feature type="domain" description="Mechanosensitive ion channel transmembrane helices 2/3" evidence="10">
    <location>
        <begin position="152"/>
        <end position="190"/>
    </location>
</feature>
<dbReference type="EMBL" id="JAEDAM010000014">
    <property type="protein sequence ID" value="MBS8121760.1"/>
    <property type="molecule type" value="Genomic_DNA"/>
</dbReference>
<evidence type="ECO:0000256" key="4">
    <source>
        <dbReference type="ARBA" id="ARBA00022692"/>
    </source>
</evidence>
<dbReference type="InterPro" id="IPR023408">
    <property type="entry name" value="MscS_beta-dom_sf"/>
</dbReference>
<feature type="transmembrane region" description="Helical" evidence="7">
    <location>
        <begin position="101"/>
        <end position="123"/>
    </location>
</feature>
<dbReference type="RefSeq" id="WP_213348607.1">
    <property type="nucleotide sequence ID" value="NZ_JAEDAM010000014.1"/>
</dbReference>
<protein>
    <submittedName>
        <fullName evidence="11">Mechanosensitive ion channel protein MscS</fullName>
    </submittedName>
</protein>
<keyword evidence="6 7" id="KW-0472">Membrane</keyword>
<keyword evidence="3" id="KW-1003">Cell membrane</keyword>
<dbReference type="Gene3D" id="3.30.70.100">
    <property type="match status" value="1"/>
</dbReference>
<comment type="caution">
    <text evidence="11">The sequence shown here is derived from an EMBL/GenBank/DDBJ whole genome shotgun (WGS) entry which is preliminary data.</text>
</comment>
<evidence type="ECO:0000256" key="6">
    <source>
        <dbReference type="ARBA" id="ARBA00023136"/>
    </source>
</evidence>
<evidence type="ECO:0000256" key="5">
    <source>
        <dbReference type="ARBA" id="ARBA00022989"/>
    </source>
</evidence>
<dbReference type="Proteomes" id="UP000680365">
    <property type="component" value="Unassembled WGS sequence"/>
</dbReference>
<dbReference type="Gene3D" id="2.30.30.60">
    <property type="match status" value="1"/>
</dbReference>
<dbReference type="InterPro" id="IPR011066">
    <property type="entry name" value="MscS_channel_C_sf"/>
</dbReference>
<evidence type="ECO:0000256" key="3">
    <source>
        <dbReference type="ARBA" id="ARBA00022475"/>
    </source>
</evidence>
<accession>A0ABS5QKK4</accession>
<dbReference type="Pfam" id="PF21082">
    <property type="entry name" value="MS_channel_3rd"/>
    <property type="match status" value="1"/>
</dbReference>
<dbReference type="Pfam" id="PF21088">
    <property type="entry name" value="MS_channel_1st"/>
    <property type="match status" value="1"/>
</dbReference>
<evidence type="ECO:0000259" key="8">
    <source>
        <dbReference type="Pfam" id="PF00924"/>
    </source>
</evidence>
<dbReference type="InterPro" id="IPR049278">
    <property type="entry name" value="MS_channel_C"/>
</dbReference>
<dbReference type="InterPro" id="IPR011014">
    <property type="entry name" value="MscS_channel_TM-2"/>
</dbReference>
<feature type="transmembrane region" description="Helical" evidence="7">
    <location>
        <begin position="20"/>
        <end position="43"/>
    </location>
</feature>
<dbReference type="SUPFAM" id="SSF82861">
    <property type="entry name" value="Mechanosensitive channel protein MscS (YggB), transmembrane region"/>
    <property type="match status" value="1"/>
</dbReference>
<dbReference type="SUPFAM" id="SSF50182">
    <property type="entry name" value="Sm-like ribonucleoproteins"/>
    <property type="match status" value="1"/>
</dbReference>
<feature type="transmembrane region" description="Helical" evidence="7">
    <location>
        <begin position="171"/>
        <end position="189"/>
    </location>
</feature>
<dbReference type="InterPro" id="IPR006685">
    <property type="entry name" value="MscS_channel_2nd"/>
</dbReference>
<dbReference type="PANTHER" id="PTHR30566:SF25">
    <property type="entry name" value="INNER MEMBRANE PROTEIN"/>
    <property type="match status" value="1"/>
</dbReference>
<evidence type="ECO:0000256" key="2">
    <source>
        <dbReference type="ARBA" id="ARBA00008017"/>
    </source>
</evidence>
<keyword evidence="5 7" id="KW-1133">Transmembrane helix</keyword>
<keyword evidence="12" id="KW-1185">Reference proteome</keyword>
<feature type="domain" description="Mechanosensitive ion channel MscS" evidence="8">
    <location>
        <begin position="191"/>
        <end position="256"/>
    </location>
</feature>
<evidence type="ECO:0000313" key="12">
    <source>
        <dbReference type="Proteomes" id="UP000680365"/>
    </source>
</evidence>
<comment type="similarity">
    <text evidence="2">Belongs to the MscS (TC 1.A.23) family.</text>
</comment>
<organism evidence="11 12">
    <name type="scientific">Candidatus Vampirococcus lugosii</name>
    <dbReference type="NCBI Taxonomy" id="2789015"/>
    <lineage>
        <taxon>Bacteria</taxon>
        <taxon>Candidatus Absconditibacteriota</taxon>
        <taxon>Vampirococcus</taxon>
    </lineage>
</organism>
<evidence type="ECO:0000259" key="9">
    <source>
        <dbReference type="Pfam" id="PF21082"/>
    </source>
</evidence>
<reference evidence="11 12" key="1">
    <citation type="journal article" date="2021" name="Nat. Commun.">
        <title>Reductive evolution and unique predatory mode in the CPR bacterium Vampirococcus lugosii.</title>
        <authorList>
            <person name="Moreira D."/>
            <person name="Zivanovic Y."/>
            <person name="Lopez-Archilla A.I."/>
            <person name="Iniesto M."/>
            <person name="Lopez-Garcia P."/>
        </authorList>
    </citation>
    <scope>NUCLEOTIDE SEQUENCE [LARGE SCALE GENOMIC DNA]</scope>
    <source>
        <strain evidence="11">Chiprana</strain>
    </source>
</reference>
<dbReference type="InterPro" id="IPR049142">
    <property type="entry name" value="MS_channel_1st"/>
</dbReference>
<feature type="domain" description="Mechanosensitive ion channel MscS C-terminal" evidence="9">
    <location>
        <begin position="264"/>
        <end position="351"/>
    </location>
</feature>
<feature type="transmembrane region" description="Helical" evidence="7">
    <location>
        <begin position="144"/>
        <end position="165"/>
    </location>
</feature>